<keyword evidence="1 5" id="KW-0645">Protease</keyword>
<evidence type="ECO:0000256" key="4">
    <source>
        <dbReference type="ARBA" id="ARBA00023157"/>
    </source>
</evidence>
<dbReference type="Proteomes" id="UP000711488">
    <property type="component" value="Unassembled WGS sequence"/>
</dbReference>
<sequence>MNRRRERLVGGEYAEFNEYPWVVALLLKGHYYCGGTLISDRYVLTAGHCVRGVNVKSLKVMVGEHMRSFPIETRSKAYQAVHYVVHPNFNHSNFESDIALVKLSDKVPYKWYARPACLPLPKRDYVGQLGLVAGWGRTTEKGEPSDLLKEILVPIFSNAGCRQLRYSDHEISDNMMCAGFTKGGTDSCHGDSGGPLMIRGKDKKVTVIGLVSWGEGCGRQGFPGVYTRVEKFLPWIEENTRDSCYCGSRTGRGL</sequence>
<protein>
    <recommendedName>
        <fullName evidence="6">Peptidase S1 domain-containing protein</fullName>
    </recommendedName>
</protein>
<dbReference type="Gene3D" id="2.40.10.10">
    <property type="entry name" value="Trypsin-like serine proteases"/>
    <property type="match status" value="1"/>
</dbReference>
<comment type="caution">
    <text evidence="7">The sequence shown here is derived from an EMBL/GenBank/DDBJ whole genome shotgun (WGS) entry which is preliminary data.</text>
</comment>
<dbReference type="Pfam" id="PF00089">
    <property type="entry name" value="Trypsin"/>
    <property type="match status" value="1"/>
</dbReference>
<dbReference type="EMBL" id="JQDR03000183">
    <property type="protein sequence ID" value="KAA0204002.1"/>
    <property type="molecule type" value="Genomic_DNA"/>
</dbReference>
<dbReference type="InterPro" id="IPR009003">
    <property type="entry name" value="Peptidase_S1_PA"/>
</dbReference>
<reference evidence="7" key="1">
    <citation type="submission" date="2014-08" db="EMBL/GenBank/DDBJ databases">
        <authorList>
            <person name="Murali S."/>
            <person name="Richards S."/>
            <person name="Bandaranaike D."/>
            <person name="Bellair M."/>
            <person name="Blankenburg K."/>
            <person name="Chao H."/>
            <person name="Dinh H."/>
            <person name="Doddapaneni H."/>
            <person name="Dugan-Rocha S."/>
            <person name="Elkadiri S."/>
            <person name="Gnanaolivu R."/>
            <person name="Hughes D."/>
            <person name="Lee S."/>
            <person name="Li M."/>
            <person name="Ming W."/>
            <person name="Munidasa M."/>
            <person name="Muniz J."/>
            <person name="Nguyen L."/>
            <person name="Osuji N."/>
            <person name="Pu L.-L."/>
            <person name="Puazo M."/>
            <person name="Skinner E."/>
            <person name="Qu C."/>
            <person name="Quiroz J."/>
            <person name="Raj R."/>
            <person name="Weissenberger G."/>
            <person name="Xin Y."/>
            <person name="Zou X."/>
            <person name="Han Y."/>
            <person name="Worley K."/>
            <person name="Muzny D."/>
            <person name="Gibbs R."/>
        </authorList>
    </citation>
    <scope>NUCLEOTIDE SEQUENCE</scope>
    <source>
        <strain evidence="7">HAZT.00-mixed</strain>
        <tissue evidence="7">Whole organism</tissue>
    </source>
</reference>
<organism evidence="7">
    <name type="scientific">Hyalella azteca</name>
    <name type="common">Amphipod</name>
    <dbReference type="NCBI Taxonomy" id="294128"/>
    <lineage>
        <taxon>Eukaryota</taxon>
        <taxon>Metazoa</taxon>
        <taxon>Ecdysozoa</taxon>
        <taxon>Arthropoda</taxon>
        <taxon>Crustacea</taxon>
        <taxon>Multicrustacea</taxon>
        <taxon>Malacostraca</taxon>
        <taxon>Eumalacostraca</taxon>
        <taxon>Peracarida</taxon>
        <taxon>Amphipoda</taxon>
        <taxon>Senticaudata</taxon>
        <taxon>Talitrida</taxon>
        <taxon>Talitroidea</taxon>
        <taxon>Hyalellidae</taxon>
        <taxon>Hyalella</taxon>
    </lineage>
</organism>
<name>A0A6A0HE61_HYAAZ</name>
<gene>
    <name evidence="7" type="ORF">HAZT_HAZT007793</name>
</gene>
<accession>A0A6A0HE61</accession>
<dbReference type="CDD" id="cd00190">
    <property type="entry name" value="Tryp_SPc"/>
    <property type="match status" value="1"/>
</dbReference>
<dbReference type="PROSITE" id="PS00134">
    <property type="entry name" value="TRYPSIN_HIS"/>
    <property type="match status" value="1"/>
</dbReference>
<dbReference type="GO" id="GO:0006508">
    <property type="term" value="P:proteolysis"/>
    <property type="evidence" value="ECO:0007669"/>
    <property type="project" value="UniProtKB-KW"/>
</dbReference>
<evidence type="ECO:0000256" key="3">
    <source>
        <dbReference type="ARBA" id="ARBA00022825"/>
    </source>
</evidence>
<dbReference type="PANTHER" id="PTHR24252">
    <property type="entry name" value="ACROSIN-RELATED"/>
    <property type="match status" value="1"/>
</dbReference>
<keyword evidence="3 5" id="KW-0720">Serine protease</keyword>
<dbReference type="SUPFAM" id="SSF50494">
    <property type="entry name" value="Trypsin-like serine proteases"/>
    <property type="match status" value="1"/>
</dbReference>
<reference evidence="7" key="2">
    <citation type="journal article" date="2018" name="Environ. Sci. Technol.">
        <title>The Toxicogenome of Hyalella azteca: A Model for Sediment Ecotoxicology and Evolutionary Toxicology.</title>
        <authorList>
            <person name="Poynton H.C."/>
            <person name="Hasenbein S."/>
            <person name="Benoit J.B."/>
            <person name="Sepulveda M.S."/>
            <person name="Poelchau M.F."/>
            <person name="Hughes D.S.T."/>
            <person name="Murali S.C."/>
            <person name="Chen S."/>
            <person name="Glastad K.M."/>
            <person name="Goodisman M.A.D."/>
            <person name="Werren J.H."/>
            <person name="Vineis J.H."/>
            <person name="Bowen J.L."/>
            <person name="Friedrich M."/>
            <person name="Jones J."/>
            <person name="Robertson H.M."/>
            <person name="Feyereisen R."/>
            <person name="Mechler-Hickson A."/>
            <person name="Mathers N."/>
            <person name="Lee C.E."/>
            <person name="Colbourne J.K."/>
            <person name="Biales A."/>
            <person name="Johnston J.S."/>
            <person name="Wellborn G.A."/>
            <person name="Rosendale A.J."/>
            <person name="Cridge A.G."/>
            <person name="Munoz-Torres M.C."/>
            <person name="Bain P.A."/>
            <person name="Manny A.R."/>
            <person name="Major K.M."/>
            <person name="Lambert F.N."/>
            <person name="Vulpe C.D."/>
            <person name="Tuck P."/>
            <person name="Blalock B.J."/>
            <person name="Lin Y.Y."/>
            <person name="Smith M.E."/>
            <person name="Ochoa-Acuna H."/>
            <person name="Chen M.M."/>
            <person name="Childers C.P."/>
            <person name="Qu J."/>
            <person name="Dugan S."/>
            <person name="Lee S.L."/>
            <person name="Chao H."/>
            <person name="Dinh H."/>
            <person name="Han Y."/>
            <person name="Doddapaneni H."/>
            <person name="Worley K.C."/>
            <person name="Muzny D.M."/>
            <person name="Gibbs R.A."/>
            <person name="Richards S."/>
        </authorList>
    </citation>
    <scope>NUCLEOTIDE SEQUENCE</scope>
    <source>
        <strain evidence="7">HAZT.00-mixed</strain>
        <tissue evidence="7">Whole organism</tissue>
    </source>
</reference>
<dbReference type="GO" id="GO:0004252">
    <property type="term" value="F:serine-type endopeptidase activity"/>
    <property type="evidence" value="ECO:0007669"/>
    <property type="project" value="InterPro"/>
</dbReference>
<dbReference type="PANTHER" id="PTHR24252:SF7">
    <property type="entry name" value="HYALIN"/>
    <property type="match status" value="1"/>
</dbReference>
<dbReference type="PRINTS" id="PR00722">
    <property type="entry name" value="CHYMOTRYPSIN"/>
</dbReference>
<dbReference type="InterPro" id="IPR001254">
    <property type="entry name" value="Trypsin_dom"/>
</dbReference>
<feature type="domain" description="Peptidase S1" evidence="6">
    <location>
        <begin position="8"/>
        <end position="241"/>
    </location>
</feature>
<proteinExistence type="predicted"/>
<evidence type="ECO:0000256" key="1">
    <source>
        <dbReference type="ARBA" id="ARBA00022670"/>
    </source>
</evidence>
<dbReference type="SMART" id="SM00020">
    <property type="entry name" value="Tryp_SPc"/>
    <property type="match status" value="1"/>
</dbReference>
<keyword evidence="2 5" id="KW-0378">Hydrolase</keyword>
<dbReference type="FunFam" id="2.40.10.10:FF:000006">
    <property type="entry name" value="Serine proteinase stubble"/>
    <property type="match status" value="1"/>
</dbReference>
<evidence type="ECO:0000256" key="5">
    <source>
        <dbReference type="RuleBase" id="RU363034"/>
    </source>
</evidence>
<dbReference type="InterPro" id="IPR033116">
    <property type="entry name" value="TRYPSIN_SER"/>
</dbReference>
<evidence type="ECO:0000259" key="6">
    <source>
        <dbReference type="PROSITE" id="PS50240"/>
    </source>
</evidence>
<dbReference type="InterPro" id="IPR001314">
    <property type="entry name" value="Peptidase_S1A"/>
</dbReference>
<dbReference type="OrthoDB" id="546450at2759"/>
<dbReference type="InterPro" id="IPR018114">
    <property type="entry name" value="TRYPSIN_HIS"/>
</dbReference>
<dbReference type="PROSITE" id="PS50240">
    <property type="entry name" value="TRYPSIN_DOM"/>
    <property type="match status" value="1"/>
</dbReference>
<keyword evidence="4" id="KW-1015">Disulfide bond</keyword>
<evidence type="ECO:0000256" key="2">
    <source>
        <dbReference type="ARBA" id="ARBA00022801"/>
    </source>
</evidence>
<evidence type="ECO:0000313" key="7">
    <source>
        <dbReference type="EMBL" id="KAA0204002.1"/>
    </source>
</evidence>
<dbReference type="PROSITE" id="PS00135">
    <property type="entry name" value="TRYPSIN_SER"/>
    <property type="match status" value="1"/>
</dbReference>
<dbReference type="AlphaFoldDB" id="A0A6A0HE61"/>
<dbReference type="InterPro" id="IPR043504">
    <property type="entry name" value="Peptidase_S1_PA_chymotrypsin"/>
</dbReference>
<reference evidence="7" key="3">
    <citation type="submission" date="2019-06" db="EMBL/GenBank/DDBJ databases">
        <authorList>
            <person name="Poynton C."/>
            <person name="Hasenbein S."/>
            <person name="Benoit J.B."/>
            <person name="Sepulveda M.S."/>
            <person name="Poelchau M.F."/>
            <person name="Murali S.C."/>
            <person name="Chen S."/>
            <person name="Glastad K.M."/>
            <person name="Werren J.H."/>
            <person name="Vineis J.H."/>
            <person name="Bowen J.L."/>
            <person name="Friedrich M."/>
            <person name="Jones J."/>
            <person name="Robertson H.M."/>
            <person name="Feyereisen R."/>
            <person name="Mechler-Hickson A."/>
            <person name="Mathers N."/>
            <person name="Lee C.E."/>
            <person name="Colbourne J.K."/>
            <person name="Biales A."/>
            <person name="Johnston J.S."/>
            <person name="Wellborn G.A."/>
            <person name="Rosendale A.J."/>
            <person name="Cridge A.G."/>
            <person name="Munoz-Torres M.C."/>
            <person name="Bain P.A."/>
            <person name="Manny A.R."/>
            <person name="Major K.M."/>
            <person name="Lambert F.N."/>
            <person name="Vulpe C.D."/>
            <person name="Tuck P."/>
            <person name="Blalock B.J."/>
            <person name="Lin Y.-Y."/>
            <person name="Smith M.E."/>
            <person name="Ochoa-Acuna H."/>
            <person name="Chen M.-J.M."/>
            <person name="Childers C.P."/>
            <person name="Qu J."/>
            <person name="Dugan S."/>
            <person name="Lee S.L."/>
            <person name="Chao H."/>
            <person name="Dinh H."/>
            <person name="Han Y."/>
            <person name="Doddapaneni H."/>
            <person name="Worley K.C."/>
            <person name="Muzny D.M."/>
            <person name="Gibbs R.A."/>
            <person name="Richards S."/>
        </authorList>
    </citation>
    <scope>NUCLEOTIDE SEQUENCE</scope>
    <source>
        <strain evidence="7">HAZT.00-mixed</strain>
        <tissue evidence="7">Whole organism</tissue>
    </source>
</reference>